<dbReference type="AlphaFoldDB" id="A0A9D9E5A5"/>
<proteinExistence type="predicted"/>
<evidence type="ECO:0000313" key="4">
    <source>
        <dbReference type="Proteomes" id="UP000823614"/>
    </source>
</evidence>
<keyword evidence="2" id="KW-0812">Transmembrane</keyword>
<keyword evidence="2" id="KW-1133">Transmembrane helix</keyword>
<protein>
    <submittedName>
        <fullName evidence="3">Uncharacterized protein</fullName>
    </submittedName>
</protein>
<sequence>MSNSRMNKYSNLHNQENDNSFTNKLRNNREERQHYNKVYGEPKRPNKLWPKIFLVITIIAAIFRFTIFSQGFMETAVKNPIVINPIKTEIKSNLQKNNIPTGIVTNDLIKSVLQTGIKESYQGQSLDFNTPEIYQAVKKDLNQQISNIGLNTSYLPNSITDTATQSFIKGLNQYIQNNLQIVGIINGIIKIQRILTYVLIFSLIMTLILYIRIILFKIKIKSRYRK</sequence>
<feature type="transmembrane region" description="Helical" evidence="2">
    <location>
        <begin position="194"/>
        <end position="216"/>
    </location>
</feature>
<gene>
    <name evidence="3" type="ORF">IAA89_01815</name>
</gene>
<feature type="transmembrane region" description="Helical" evidence="2">
    <location>
        <begin position="52"/>
        <end position="73"/>
    </location>
</feature>
<organism evidence="3 4">
    <name type="scientific">Candidatus Gallilactobacillus intestinavium</name>
    <dbReference type="NCBI Taxonomy" id="2840838"/>
    <lineage>
        <taxon>Bacteria</taxon>
        <taxon>Bacillati</taxon>
        <taxon>Bacillota</taxon>
        <taxon>Bacilli</taxon>
        <taxon>Lactobacillales</taxon>
        <taxon>Lactobacillaceae</taxon>
        <taxon>Lactobacillaceae incertae sedis</taxon>
        <taxon>Candidatus Gallilactobacillus</taxon>
    </lineage>
</organism>
<dbReference type="EMBL" id="JADIMP010000035">
    <property type="protein sequence ID" value="MBO8441178.1"/>
    <property type="molecule type" value="Genomic_DNA"/>
</dbReference>
<comment type="caution">
    <text evidence="3">The sequence shown here is derived from an EMBL/GenBank/DDBJ whole genome shotgun (WGS) entry which is preliminary data.</text>
</comment>
<reference evidence="3" key="1">
    <citation type="submission" date="2020-10" db="EMBL/GenBank/DDBJ databases">
        <authorList>
            <person name="Gilroy R."/>
        </authorList>
    </citation>
    <scope>NUCLEOTIDE SEQUENCE</scope>
    <source>
        <strain evidence="3">C6-149</strain>
    </source>
</reference>
<accession>A0A9D9E5A5</accession>
<feature type="region of interest" description="Disordered" evidence="1">
    <location>
        <begin position="1"/>
        <end position="22"/>
    </location>
</feature>
<evidence type="ECO:0000313" key="3">
    <source>
        <dbReference type="EMBL" id="MBO8441178.1"/>
    </source>
</evidence>
<dbReference type="Proteomes" id="UP000823614">
    <property type="component" value="Unassembled WGS sequence"/>
</dbReference>
<keyword evidence="2" id="KW-0472">Membrane</keyword>
<evidence type="ECO:0000256" key="1">
    <source>
        <dbReference type="SAM" id="MobiDB-lite"/>
    </source>
</evidence>
<evidence type="ECO:0000256" key="2">
    <source>
        <dbReference type="SAM" id="Phobius"/>
    </source>
</evidence>
<name>A0A9D9E5A5_9LACO</name>
<reference evidence="3" key="2">
    <citation type="journal article" date="2021" name="PeerJ">
        <title>Extensive microbial diversity within the chicken gut microbiome revealed by metagenomics and culture.</title>
        <authorList>
            <person name="Gilroy R."/>
            <person name="Ravi A."/>
            <person name="Getino M."/>
            <person name="Pursley I."/>
            <person name="Horton D.L."/>
            <person name="Alikhan N.F."/>
            <person name="Baker D."/>
            <person name="Gharbi K."/>
            <person name="Hall N."/>
            <person name="Watson M."/>
            <person name="Adriaenssens E.M."/>
            <person name="Foster-Nyarko E."/>
            <person name="Jarju S."/>
            <person name="Secka A."/>
            <person name="Antonio M."/>
            <person name="Oren A."/>
            <person name="Chaudhuri R.R."/>
            <person name="La Ragione R."/>
            <person name="Hildebrand F."/>
            <person name="Pallen M.J."/>
        </authorList>
    </citation>
    <scope>NUCLEOTIDE SEQUENCE</scope>
    <source>
        <strain evidence="3">C6-149</strain>
    </source>
</reference>